<feature type="transmembrane region" description="Helical" evidence="9">
    <location>
        <begin position="99"/>
        <end position="118"/>
    </location>
</feature>
<dbReference type="GO" id="GO:0008233">
    <property type="term" value="F:peptidase activity"/>
    <property type="evidence" value="ECO:0007669"/>
    <property type="project" value="UniProtKB-KW"/>
</dbReference>
<feature type="transmembrane region" description="Helical" evidence="9">
    <location>
        <begin position="222"/>
        <end position="245"/>
    </location>
</feature>
<dbReference type="OrthoDB" id="7597370at2"/>
<feature type="region of interest" description="Disordered" evidence="8">
    <location>
        <begin position="295"/>
        <end position="325"/>
    </location>
</feature>
<evidence type="ECO:0000256" key="7">
    <source>
        <dbReference type="ARBA" id="ARBA00023136"/>
    </source>
</evidence>
<keyword evidence="11" id="KW-1185">Reference proteome</keyword>
<comment type="caution">
    <text evidence="10">The sequence shown here is derived from an EMBL/GenBank/DDBJ whole genome shotgun (WGS) entry which is preliminary data.</text>
</comment>
<keyword evidence="4 9" id="KW-0812">Transmembrane</keyword>
<evidence type="ECO:0000256" key="2">
    <source>
        <dbReference type="ARBA" id="ARBA00022475"/>
    </source>
</evidence>
<evidence type="ECO:0000256" key="5">
    <source>
        <dbReference type="ARBA" id="ARBA00022801"/>
    </source>
</evidence>
<keyword evidence="7 9" id="KW-0472">Membrane</keyword>
<dbReference type="GO" id="GO:0006508">
    <property type="term" value="P:proteolysis"/>
    <property type="evidence" value="ECO:0007669"/>
    <property type="project" value="UniProtKB-KW"/>
</dbReference>
<proteinExistence type="predicted"/>
<keyword evidence="2" id="KW-1003">Cell membrane</keyword>
<feature type="compositionally biased region" description="Low complexity" evidence="8">
    <location>
        <begin position="309"/>
        <end position="325"/>
    </location>
</feature>
<protein>
    <submittedName>
        <fullName evidence="10">Exosortase/archaeosortase family protein</fullName>
    </submittedName>
</protein>
<evidence type="ECO:0000313" key="11">
    <source>
        <dbReference type="Proteomes" id="UP000248330"/>
    </source>
</evidence>
<dbReference type="InterPro" id="IPR019127">
    <property type="entry name" value="Exosortase"/>
</dbReference>
<dbReference type="Proteomes" id="UP000248330">
    <property type="component" value="Unassembled WGS sequence"/>
</dbReference>
<evidence type="ECO:0000256" key="6">
    <source>
        <dbReference type="ARBA" id="ARBA00022989"/>
    </source>
</evidence>
<keyword evidence="6 9" id="KW-1133">Transmembrane helix</keyword>
<feature type="transmembrane region" description="Helical" evidence="9">
    <location>
        <begin position="257"/>
        <end position="277"/>
    </location>
</feature>
<name>A0A318EAK3_9GAMM</name>
<evidence type="ECO:0000313" key="10">
    <source>
        <dbReference type="EMBL" id="PXV66595.1"/>
    </source>
</evidence>
<keyword evidence="3" id="KW-0645">Protease</keyword>
<dbReference type="GO" id="GO:0005886">
    <property type="term" value="C:plasma membrane"/>
    <property type="evidence" value="ECO:0007669"/>
    <property type="project" value="UniProtKB-SubCell"/>
</dbReference>
<sequence length="530" mass="56528">MVAAMRARVGVDRIGPAPVLLVAALLLAIEPAGWLLRSWRDAAYNPQGLWVGLAVAALFLWSWASEQQPGSAQNRRYAFALLAVSALVRLVGQVLRVNVIGALTLALDVYALATLAGLRTRERAVSPFWLSLLFAFSLPLERVVQRLAGYGLQQLSASGACELLGWFTDGLLCVGTRLLLDGQDLLVDLPCSGARGLMLVLTLYAGLCALRRPRPAQALIGLLFTLAGAWLSNTLRIVALAVGLVQAPQLDLMNGPAHEALGLCALLLAAVPVLLWARRITPFSSPARERVLAGAGAGAARGDREPRSAPLDPDAAAPAIGSANPAPARARPWAWLLLGFAIVAVSAPARPVDVVRDTPPPQAPVVLGAYAAQPQALDAVEREYFARYGGGAAKASYGPFGLLLVSTRAPLRHLHAPDECLRGSGYRVDYLGLEHAGLPSALYRATDAGGRSWRVAVSYVSDRGEHAASVGEAVWRWLRAPEATWTMVQRIAPWPGAEDPERRDWESALLRALDLPSAPVHLVHRVPDAI</sequence>
<comment type="subcellular location">
    <subcellularLocation>
        <location evidence="1">Cell membrane</location>
        <topology evidence="1">Multi-pass membrane protein</topology>
    </subcellularLocation>
</comment>
<evidence type="ECO:0000256" key="3">
    <source>
        <dbReference type="ARBA" id="ARBA00022670"/>
    </source>
</evidence>
<evidence type="ECO:0000256" key="8">
    <source>
        <dbReference type="SAM" id="MobiDB-lite"/>
    </source>
</evidence>
<dbReference type="EMBL" id="QICN01000007">
    <property type="protein sequence ID" value="PXV66595.1"/>
    <property type="molecule type" value="Genomic_DNA"/>
</dbReference>
<dbReference type="Pfam" id="PF09721">
    <property type="entry name" value="Exosortase_EpsH"/>
    <property type="match status" value="1"/>
</dbReference>
<dbReference type="InterPro" id="IPR026392">
    <property type="entry name" value="Exo/Archaeosortase_dom"/>
</dbReference>
<feature type="transmembrane region" description="Helical" evidence="9">
    <location>
        <begin position="76"/>
        <end position="92"/>
    </location>
</feature>
<reference evidence="10 11" key="1">
    <citation type="submission" date="2018-04" db="EMBL/GenBank/DDBJ databases">
        <title>Genomic Encyclopedia of Type Strains, Phase IV (KMG-IV): sequencing the most valuable type-strain genomes for metagenomic binning, comparative biology and taxonomic classification.</title>
        <authorList>
            <person name="Goeker M."/>
        </authorList>
    </citation>
    <scope>NUCLEOTIDE SEQUENCE [LARGE SCALE GENOMIC DNA]</scope>
    <source>
        <strain evidence="10 11">DSM 104150</strain>
    </source>
</reference>
<accession>A0A318EAK3</accession>
<feature type="transmembrane region" description="Helical" evidence="9">
    <location>
        <begin position="15"/>
        <end position="36"/>
    </location>
</feature>
<feature type="transmembrane region" description="Helical" evidence="9">
    <location>
        <begin position="48"/>
        <end position="64"/>
    </location>
</feature>
<evidence type="ECO:0000256" key="9">
    <source>
        <dbReference type="SAM" id="Phobius"/>
    </source>
</evidence>
<evidence type="ECO:0000256" key="1">
    <source>
        <dbReference type="ARBA" id="ARBA00004651"/>
    </source>
</evidence>
<dbReference type="NCBIfam" id="TIGR04178">
    <property type="entry name" value="exo_archaeo"/>
    <property type="match status" value="1"/>
</dbReference>
<gene>
    <name evidence="10" type="ORF">C8D93_107160</name>
</gene>
<dbReference type="NCBIfam" id="NF033770">
    <property type="entry name" value="exosort_XrtT"/>
    <property type="match status" value="1"/>
</dbReference>
<keyword evidence="5" id="KW-0378">Hydrolase</keyword>
<dbReference type="AlphaFoldDB" id="A0A318EAK3"/>
<evidence type="ECO:0000256" key="4">
    <source>
        <dbReference type="ARBA" id="ARBA00022692"/>
    </source>
</evidence>
<organism evidence="10 11">
    <name type="scientific">Sinimarinibacterium flocculans</name>
    <dbReference type="NCBI Taxonomy" id="985250"/>
    <lineage>
        <taxon>Bacteria</taxon>
        <taxon>Pseudomonadati</taxon>
        <taxon>Pseudomonadota</taxon>
        <taxon>Gammaproteobacteria</taxon>
        <taxon>Nevskiales</taxon>
        <taxon>Nevskiaceae</taxon>
        <taxon>Sinimarinibacterium</taxon>
    </lineage>
</organism>